<keyword evidence="2 5" id="KW-0547">Nucleotide-binding</keyword>
<keyword evidence="3 7" id="KW-0418">Kinase</keyword>
<name>A0A6A6H362_VIRVR</name>
<reference evidence="7" key="1">
    <citation type="journal article" date="2020" name="Stud. Mycol.">
        <title>101 Dothideomycetes genomes: a test case for predicting lifestyles and emergence of pathogens.</title>
        <authorList>
            <person name="Haridas S."/>
            <person name="Albert R."/>
            <person name="Binder M."/>
            <person name="Bloem J."/>
            <person name="Labutti K."/>
            <person name="Salamov A."/>
            <person name="Andreopoulos B."/>
            <person name="Baker S."/>
            <person name="Barry K."/>
            <person name="Bills G."/>
            <person name="Bluhm B."/>
            <person name="Cannon C."/>
            <person name="Castanera R."/>
            <person name="Culley D."/>
            <person name="Daum C."/>
            <person name="Ezra D."/>
            <person name="Gonzalez J."/>
            <person name="Henrissat B."/>
            <person name="Kuo A."/>
            <person name="Liang C."/>
            <person name="Lipzen A."/>
            <person name="Lutzoni F."/>
            <person name="Magnuson J."/>
            <person name="Mondo S."/>
            <person name="Nolan M."/>
            <person name="Ohm R."/>
            <person name="Pangilinan J."/>
            <person name="Park H.-J."/>
            <person name="Ramirez L."/>
            <person name="Alfaro M."/>
            <person name="Sun H."/>
            <person name="Tritt A."/>
            <person name="Yoshinaga Y."/>
            <person name="Zwiers L.-H."/>
            <person name="Turgeon B."/>
            <person name="Goodwin S."/>
            <person name="Spatafora J."/>
            <person name="Crous P."/>
            <person name="Grigoriev I."/>
        </authorList>
    </citation>
    <scope>NUCLEOTIDE SEQUENCE</scope>
    <source>
        <strain evidence="7">Tuck. ex Michener</strain>
    </source>
</reference>
<dbReference type="Pfam" id="PF00069">
    <property type="entry name" value="Pkinase"/>
    <property type="match status" value="1"/>
</dbReference>
<keyword evidence="4 5" id="KW-0067">ATP-binding</keyword>
<dbReference type="SUPFAM" id="SSF56112">
    <property type="entry name" value="Protein kinase-like (PK-like)"/>
    <property type="match status" value="1"/>
</dbReference>
<dbReference type="GO" id="GO:0110031">
    <property type="term" value="P:negative regulation of G2/MI transition of meiotic cell cycle"/>
    <property type="evidence" value="ECO:0007669"/>
    <property type="project" value="TreeGrafter"/>
</dbReference>
<dbReference type="CDD" id="cd00180">
    <property type="entry name" value="PKc"/>
    <property type="match status" value="1"/>
</dbReference>
<dbReference type="GO" id="GO:0005634">
    <property type="term" value="C:nucleus"/>
    <property type="evidence" value="ECO:0007669"/>
    <property type="project" value="TreeGrafter"/>
</dbReference>
<evidence type="ECO:0000256" key="5">
    <source>
        <dbReference type="PROSITE-ProRule" id="PRU10141"/>
    </source>
</evidence>
<dbReference type="InterPro" id="IPR050339">
    <property type="entry name" value="CC_SR_Kinase"/>
</dbReference>
<accession>A0A6A6H362</accession>
<gene>
    <name evidence="7" type="ORF">EV356DRAFT_450276</name>
</gene>
<keyword evidence="8" id="KW-1185">Reference proteome</keyword>
<evidence type="ECO:0000256" key="2">
    <source>
        <dbReference type="ARBA" id="ARBA00022741"/>
    </source>
</evidence>
<dbReference type="PROSITE" id="PS50011">
    <property type="entry name" value="PROTEIN_KINASE_DOM"/>
    <property type="match status" value="1"/>
</dbReference>
<protein>
    <submittedName>
        <fullName evidence="7">Kinase-like protein</fullName>
    </submittedName>
</protein>
<dbReference type="GO" id="GO:0004713">
    <property type="term" value="F:protein tyrosine kinase activity"/>
    <property type="evidence" value="ECO:0007669"/>
    <property type="project" value="TreeGrafter"/>
</dbReference>
<feature type="binding site" evidence="5">
    <location>
        <position position="143"/>
    </location>
    <ligand>
        <name>ATP</name>
        <dbReference type="ChEBI" id="CHEBI:30616"/>
    </ligand>
</feature>
<dbReference type="GO" id="GO:0005524">
    <property type="term" value="F:ATP binding"/>
    <property type="evidence" value="ECO:0007669"/>
    <property type="project" value="UniProtKB-UniRule"/>
</dbReference>
<evidence type="ECO:0000313" key="8">
    <source>
        <dbReference type="Proteomes" id="UP000800092"/>
    </source>
</evidence>
<organism evidence="7 8">
    <name type="scientific">Viridothelium virens</name>
    <name type="common">Speckled blister lichen</name>
    <name type="synonym">Trypethelium virens</name>
    <dbReference type="NCBI Taxonomy" id="1048519"/>
    <lineage>
        <taxon>Eukaryota</taxon>
        <taxon>Fungi</taxon>
        <taxon>Dikarya</taxon>
        <taxon>Ascomycota</taxon>
        <taxon>Pezizomycotina</taxon>
        <taxon>Dothideomycetes</taxon>
        <taxon>Dothideomycetes incertae sedis</taxon>
        <taxon>Trypetheliales</taxon>
        <taxon>Trypetheliaceae</taxon>
        <taxon>Viridothelium</taxon>
    </lineage>
</organism>
<sequence>MYRIATETIQQISNALTFFDRQERRGESQYWRTRPRIYTVLRIIGCMHLMDFFVGEGFTDIDLPFSHFNFPGFLEDESIRANFLKYQKCVLTDAQEIEKGNHHVSLEDSGNQHFHSIATIGQGGFGSVGQVRSKLSQKFFARKRVPRGRPSERNLEVQRFLIKEIKFLRGFDHRHVVRILGSYTDKDCIAFLMQPIADHDLYSFLVESRPSQGQFMSMRNYFGCLAGAVDYLHTRKIRHRDLISKNILIKGDRIFITDFGIAYDWSKTNATTQHRDVPFSKEYTSPEVIKGTPRNTASDMWSLGVVFLELVTVLLGSTIAQFKSHMDYRSSRQSSGRSLPSIEPYAYANLLAVNDWMEILQ</sequence>
<dbReference type="PANTHER" id="PTHR11042">
    <property type="entry name" value="EUKARYOTIC TRANSLATION INITIATION FACTOR 2-ALPHA KINASE EIF2-ALPHA KINASE -RELATED"/>
    <property type="match status" value="1"/>
</dbReference>
<evidence type="ECO:0000256" key="1">
    <source>
        <dbReference type="ARBA" id="ARBA00022679"/>
    </source>
</evidence>
<evidence type="ECO:0000313" key="7">
    <source>
        <dbReference type="EMBL" id="KAF2232422.1"/>
    </source>
</evidence>
<evidence type="ECO:0000259" key="6">
    <source>
        <dbReference type="PROSITE" id="PS50011"/>
    </source>
</evidence>
<dbReference type="PANTHER" id="PTHR11042:SF190">
    <property type="entry name" value="MITOSIS INHIBITOR PROTEIN KINASE MIK1"/>
    <property type="match status" value="1"/>
</dbReference>
<dbReference type="InterPro" id="IPR000719">
    <property type="entry name" value="Prot_kinase_dom"/>
</dbReference>
<dbReference type="InterPro" id="IPR011009">
    <property type="entry name" value="Kinase-like_dom_sf"/>
</dbReference>
<dbReference type="EMBL" id="ML991816">
    <property type="protein sequence ID" value="KAF2232422.1"/>
    <property type="molecule type" value="Genomic_DNA"/>
</dbReference>
<dbReference type="Gene3D" id="1.10.510.10">
    <property type="entry name" value="Transferase(Phosphotransferase) domain 1"/>
    <property type="match status" value="1"/>
</dbReference>
<proteinExistence type="predicted"/>
<keyword evidence="1" id="KW-0808">Transferase</keyword>
<feature type="domain" description="Protein kinase" evidence="6">
    <location>
        <begin position="114"/>
        <end position="361"/>
    </location>
</feature>
<evidence type="ECO:0000256" key="4">
    <source>
        <dbReference type="ARBA" id="ARBA00022840"/>
    </source>
</evidence>
<dbReference type="AlphaFoldDB" id="A0A6A6H362"/>
<dbReference type="InterPro" id="IPR017441">
    <property type="entry name" value="Protein_kinase_ATP_BS"/>
</dbReference>
<dbReference type="PROSITE" id="PS00107">
    <property type="entry name" value="PROTEIN_KINASE_ATP"/>
    <property type="match status" value="1"/>
</dbReference>
<dbReference type="GO" id="GO:0005737">
    <property type="term" value="C:cytoplasm"/>
    <property type="evidence" value="ECO:0007669"/>
    <property type="project" value="TreeGrafter"/>
</dbReference>
<dbReference type="OrthoDB" id="4062651at2759"/>
<dbReference type="Proteomes" id="UP000800092">
    <property type="component" value="Unassembled WGS sequence"/>
</dbReference>
<evidence type="ECO:0000256" key="3">
    <source>
        <dbReference type="ARBA" id="ARBA00022777"/>
    </source>
</evidence>